<feature type="transmembrane region" description="Helical" evidence="7">
    <location>
        <begin position="464"/>
        <end position="483"/>
    </location>
</feature>
<feature type="domain" description="Major facilitator superfamily (MFS) profile" evidence="8">
    <location>
        <begin position="61"/>
        <end position="488"/>
    </location>
</feature>
<organism evidence="9 10">
    <name type="scientific">Ramalina farinacea</name>
    <dbReference type="NCBI Taxonomy" id="258253"/>
    <lineage>
        <taxon>Eukaryota</taxon>
        <taxon>Fungi</taxon>
        <taxon>Dikarya</taxon>
        <taxon>Ascomycota</taxon>
        <taxon>Pezizomycotina</taxon>
        <taxon>Lecanoromycetes</taxon>
        <taxon>OSLEUM clade</taxon>
        <taxon>Lecanoromycetidae</taxon>
        <taxon>Lecanorales</taxon>
        <taxon>Lecanorineae</taxon>
        <taxon>Ramalinaceae</taxon>
        <taxon>Ramalina</taxon>
    </lineage>
</organism>
<feature type="transmembrane region" description="Helical" evidence="7">
    <location>
        <begin position="152"/>
        <end position="177"/>
    </location>
</feature>
<dbReference type="InterPro" id="IPR036259">
    <property type="entry name" value="MFS_trans_sf"/>
</dbReference>
<feature type="transmembrane region" description="Helical" evidence="7">
    <location>
        <begin position="324"/>
        <end position="349"/>
    </location>
</feature>
<evidence type="ECO:0000256" key="1">
    <source>
        <dbReference type="ARBA" id="ARBA00004141"/>
    </source>
</evidence>
<accession>A0AA43QFP3</accession>
<evidence type="ECO:0000256" key="7">
    <source>
        <dbReference type="SAM" id="Phobius"/>
    </source>
</evidence>
<evidence type="ECO:0000256" key="4">
    <source>
        <dbReference type="ARBA" id="ARBA00022989"/>
    </source>
</evidence>
<dbReference type="InterPro" id="IPR020846">
    <property type="entry name" value="MFS_dom"/>
</dbReference>
<evidence type="ECO:0000256" key="6">
    <source>
        <dbReference type="SAM" id="MobiDB-lite"/>
    </source>
</evidence>
<name>A0AA43QFP3_9LECA</name>
<protein>
    <recommendedName>
        <fullName evidence="8">Major facilitator superfamily (MFS) profile domain-containing protein</fullName>
    </recommendedName>
</protein>
<proteinExistence type="inferred from homology"/>
<dbReference type="FunFam" id="1.20.1250.20:FF:000082">
    <property type="entry name" value="MFS multidrug transporter, putative"/>
    <property type="match status" value="1"/>
</dbReference>
<feature type="transmembrane region" description="Helical" evidence="7">
    <location>
        <begin position="216"/>
        <end position="235"/>
    </location>
</feature>
<dbReference type="Pfam" id="PF07690">
    <property type="entry name" value="MFS_1"/>
    <property type="match status" value="1"/>
</dbReference>
<evidence type="ECO:0000313" key="9">
    <source>
        <dbReference type="EMBL" id="MDI1485691.1"/>
    </source>
</evidence>
<keyword evidence="4 7" id="KW-1133">Transmembrane helix</keyword>
<sequence>MASPDNLDDAHTHRATAPPASSSTARGTFRRQDGTEVELVAFPPGDCANPRNWPLWRKWSIVSVIMLIDLTVSWAASGFSPATMKFEKDLGVSSEVATLGLSLYVLGLAFGPMTLAPLSEYFGRSPIYIGSYGVFLLFLIGTATVQNLGGFLALRILSGLFSSVTIANFGGTIADLFEPQDTGLPMSIFLWAATFGSPSGYMLMSFVAQTRPWRDVFWALLGICGGIWIVMSLTLRETRHSIILLRRAAKERKERGTDAIEVPESMKQRGPRELFQVALTRPFRFLFTEAIIVFGALYNGYLYGLSFLFNGAFSIVFGEKGHGFNVIGVGLSFLGIMIGISLGPVSNLAQERYYQRRIASLGGRNVPEARVQMAKVAAVTFPISLFWFAWTTYTSIHWIVPILASALWGWSFYTLILMTYMVTEDSYKVFSASALAGLGLIRNIAGAGFPLFATQMFGRLGDQWTLSLLAFLAVLLIPIPFVLSRYGRSLRLRSPWARQHMDDITAEEETNGKPADV</sequence>
<feature type="transmembrane region" description="Helical" evidence="7">
    <location>
        <begin position="429"/>
        <end position="452"/>
    </location>
</feature>
<dbReference type="PANTHER" id="PTHR23502">
    <property type="entry name" value="MAJOR FACILITATOR SUPERFAMILY"/>
    <property type="match status" value="1"/>
</dbReference>
<comment type="subcellular location">
    <subcellularLocation>
        <location evidence="1">Membrane</location>
        <topology evidence="1">Multi-pass membrane protein</topology>
    </subcellularLocation>
</comment>
<dbReference type="Gene3D" id="1.20.1250.20">
    <property type="entry name" value="MFS general substrate transporter like domains"/>
    <property type="match status" value="1"/>
</dbReference>
<evidence type="ECO:0000256" key="2">
    <source>
        <dbReference type="ARBA" id="ARBA00008335"/>
    </source>
</evidence>
<keyword evidence="5 7" id="KW-0472">Membrane</keyword>
<feature type="transmembrane region" description="Helical" evidence="7">
    <location>
        <begin position="285"/>
        <end position="304"/>
    </location>
</feature>
<dbReference type="AlphaFoldDB" id="A0AA43QFP3"/>
<evidence type="ECO:0000256" key="3">
    <source>
        <dbReference type="ARBA" id="ARBA00022692"/>
    </source>
</evidence>
<feature type="transmembrane region" description="Helical" evidence="7">
    <location>
        <begin position="370"/>
        <end position="390"/>
    </location>
</feature>
<feature type="transmembrane region" description="Helical" evidence="7">
    <location>
        <begin position="59"/>
        <end position="76"/>
    </location>
</feature>
<keyword evidence="3 7" id="KW-0812">Transmembrane</keyword>
<dbReference type="GO" id="GO:0022857">
    <property type="term" value="F:transmembrane transporter activity"/>
    <property type="evidence" value="ECO:0007669"/>
    <property type="project" value="InterPro"/>
</dbReference>
<keyword evidence="10" id="KW-1185">Reference proteome</keyword>
<dbReference type="CDD" id="cd17323">
    <property type="entry name" value="MFS_Tpo1_MDR_like"/>
    <property type="match status" value="1"/>
</dbReference>
<feature type="transmembrane region" description="Helical" evidence="7">
    <location>
        <begin position="96"/>
        <end position="115"/>
    </location>
</feature>
<dbReference type="Proteomes" id="UP001161017">
    <property type="component" value="Unassembled WGS sequence"/>
</dbReference>
<evidence type="ECO:0000256" key="5">
    <source>
        <dbReference type="ARBA" id="ARBA00023136"/>
    </source>
</evidence>
<dbReference type="InterPro" id="IPR011701">
    <property type="entry name" value="MFS"/>
</dbReference>
<evidence type="ECO:0000259" key="8">
    <source>
        <dbReference type="PROSITE" id="PS50850"/>
    </source>
</evidence>
<feature type="compositionally biased region" description="Low complexity" evidence="6">
    <location>
        <begin position="15"/>
        <end position="25"/>
    </location>
</feature>
<evidence type="ECO:0000313" key="10">
    <source>
        <dbReference type="Proteomes" id="UP001161017"/>
    </source>
</evidence>
<feature type="region of interest" description="Disordered" evidence="6">
    <location>
        <begin position="1"/>
        <end position="28"/>
    </location>
</feature>
<feature type="transmembrane region" description="Helical" evidence="7">
    <location>
        <begin position="127"/>
        <end position="146"/>
    </location>
</feature>
<dbReference type="PANTHER" id="PTHR23502:SF24">
    <property type="entry name" value="TRANSPORTER, PUTATIVE-RELATED"/>
    <property type="match status" value="1"/>
</dbReference>
<dbReference type="EMBL" id="JAPUFD010000002">
    <property type="protein sequence ID" value="MDI1485691.1"/>
    <property type="molecule type" value="Genomic_DNA"/>
</dbReference>
<reference evidence="9" key="1">
    <citation type="journal article" date="2023" name="Genome Biol. Evol.">
        <title>First Whole Genome Sequence and Flow Cytometry Genome Size Data for the Lichen-Forming Fungus Ramalina farinacea (Ascomycota).</title>
        <authorList>
            <person name="Llewellyn T."/>
            <person name="Mian S."/>
            <person name="Hill R."/>
            <person name="Leitch I.J."/>
            <person name="Gaya E."/>
        </authorList>
    </citation>
    <scope>NUCLEOTIDE SEQUENCE</scope>
    <source>
        <strain evidence="9">LIQ254RAFAR</strain>
    </source>
</reference>
<dbReference type="GO" id="GO:0005886">
    <property type="term" value="C:plasma membrane"/>
    <property type="evidence" value="ECO:0007669"/>
    <property type="project" value="TreeGrafter"/>
</dbReference>
<feature type="transmembrane region" description="Helical" evidence="7">
    <location>
        <begin position="396"/>
        <end position="417"/>
    </location>
</feature>
<dbReference type="SUPFAM" id="SSF103473">
    <property type="entry name" value="MFS general substrate transporter"/>
    <property type="match status" value="1"/>
</dbReference>
<comment type="caution">
    <text evidence="9">The sequence shown here is derived from an EMBL/GenBank/DDBJ whole genome shotgun (WGS) entry which is preliminary data.</text>
</comment>
<dbReference type="PROSITE" id="PS50850">
    <property type="entry name" value="MFS"/>
    <property type="match status" value="1"/>
</dbReference>
<feature type="transmembrane region" description="Helical" evidence="7">
    <location>
        <begin position="189"/>
        <end position="210"/>
    </location>
</feature>
<comment type="similarity">
    <text evidence="2">Belongs to the major facilitator superfamily.</text>
</comment>
<gene>
    <name evidence="9" type="ORF">OHK93_003880</name>
</gene>